<dbReference type="EMBL" id="CABPRJ010002399">
    <property type="protein sequence ID" value="VVC45317.1"/>
    <property type="molecule type" value="Genomic_DNA"/>
</dbReference>
<dbReference type="Proteomes" id="UP000325440">
    <property type="component" value="Unassembled WGS sequence"/>
</dbReference>
<gene>
    <name evidence="1" type="ORF">CINCED_3A019068</name>
</gene>
<sequence>MADVEKLMHEAIDAVTKENWKKCVKHSEKLQNIDFKKGFRDCILETIILTIDPNESDCSSNENEDYF</sequence>
<evidence type="ECO:0000313" key="2">
    <source>
        <dbReference type="Proteomes" id="UP000325440"/>
    </source>
</evidence>
<name>A0A5E4NPW6_9HEMI</name>
<keyword evidence="2" id="KW-1185">Reference proteome</keyword>
<reference evidence="1 2" key="1">
    <citation type="submission" date="2019-08" db="EMBL/GenBank/DDBJ databases">
        <authorList>
            <person name="Alioto T."/>
            <person name="Alioto T."/>
            <person name="Gomez Garrido J."/>
        </authorList>
    </citation>
    <scope>NUCLEOTIDE SEQUENCE [LARGE SCALE GENOMIC DNA]</scope>
</reference>
<proteinExistence type="predicted"/>
<protein>
    <submittedName>
        <fullName evidence="1">Uncharacterized protein</fullName>
    </submittedName>
</protein>
<evidence type="ECO:0000313" key="1">
    <source>
        <dbReference type="EMBL" id="VVC45317.1"/>
    </source>
</evidence>
<accession>A0A5E4NPW6</accession>
<organism evidence="1 2">
    <name type="scientific">Cinara cedri</name>
    <dbReference type="NCBI Taxonomy" id="506608"/>
    <lineage>
        <taxon>Eukaryota</taxon>
        <taxon>Metazoa</taxon>
        <taxon>Ecdysozoa</taxon>
        <taxon>Arthropoda</taxon>
        <taxon>Hexapoda</taxon>
        <taxon>Insecta</taxon>
        <taxon>Pterygota</taxon>
        <taxon>Neoptera</taxon>
        <taxon>Paraneoptera</taxon>
        <taxon>Hemiptera</taxon>
        <taxon>Sternorrhyncha</taxon>
        <taxon>Aphidomorpha</taxon>
        <taxon>Aphidoidea</taxon>
        <taxon>Aphididae</taxon>
        <taxon>Lachninae</taxon>
        <taxon>Cinara</taxon>
    </lineage>
</organism>
<dbReference type="AlphaFoldDB" id="A0A5E4NPW6"/>
<dbReference type="OrthoDB" id="7460492at2759"/>